<dbReference type="EC" id="3.5.2.2" evidence="6"/>
<dbReference type="RefSeq" id="WP_176952514.1">
    <property type="nucleotide sequence ID" value="NZ_JABXYK010000030.1"/>
</dbReference>
<dbReference type="InterPro" id="IPR011059">
    <property type="entry name" value="Metal-dep_hydrolase_composite"/>
</dbReference>
<dbReference type="Proteomes" id="UP000659172">
    <property type="component" value="Unassembled WGS sequence"/>
</dbReference>
<evidence type="ECO:0000256" key="2">
    <source>
        <dbReference type="ARBA" id="ARBA00008829"/>
    </source>
</evidence>
<dbReference type="PANTHER" id="PTHR11647:SF1">
    <property type="entry name" value="COLLAPSIN RESPONSE MEDIATOR PROTEIN"/>
    <property type="match status" value="1"/>
</dbReference>
<protein>
    <submittedName>
        <fullName evidence="6">Dihydropyrimidinase</fullName>
        <ecNumber evidence="6">3.5.2.2</ecNumber>
    </submittedName>
</protein>
<dbReference type="InterPro" id="IPR032466">
    <property type="entry name" value="Metal_Hydrolase"/>
</dbReference>
<gene>
    <name evidence="6" type="primary">hydA</name>
    <name evidence="6" type="ORF">HV823_25645</name>
</gene>
<evidence type="ECO:0000256" key="3">
    <source>
        <dbReference type="ARBA" id="ARBA00022723"/>
    </source>
</evidence>
<dbReference type="Gene3D" id="3.20.20.140">
    <property type="entry name" value="Metal-dependent hydrolases"/>
    <property type="match status" value="1"/>
</dbReference>
<dbReference type="InterPro" id="IPR011778">
    <property type="entry name" value="Hydantoinase/dihydroPyrase"/>
</dbReference>
<evidence type="ECO:0000313" key="7">
    <source>
        <dbReference type="Proteomes" id="UP000659172"/>
    </source>
</evidence>
<comment type="caution">
    <text evidence="6">The sequence shown here is derived from an EMBL/GenBank/DDBJ whole genome shotgun (WGS) entry which is preliminary data.</text>
</comment>
<dbReference type="InterPro" id="IPR006680">
    <property type="entry name" value="Amidohydro-rel"/>
</dbReference>
<dbReference type="SUPFAM" id="SSF51338">
    <property type="entry name" value="Composite domain of metallo-dependent hydrolases"/>
    <property type="match status" value="2"/>
</dbReference>
<dbReference type="PANTHER" id="PTHR11647">
    <property type="entry name" value="HYDRANTOINASE/DIHYDROPYRIMIDINASE FAMILY MEMBER"/>
    <property type="match status" value="1"/>
</dbReference>
<keyword evidence="3" id="KW-0479">Metal-binding</keyword>
<comment type="similarity">
    <text evidence="2">Belongs to the metallo-dependent hydrolases superfamily. Hydantoinase/dihydropyrimidinase family.</text>
</comment>
<evidence type="ECO:0000313" key="6">
    <source>
        <dbReference type="EMBL" id="NVP58618.1"/>
    </source>
</evidence>
<dbReference type="CDD" id="cd01314">
    <property type="entry name" value="D-HYD"/>
    <property type="match status" value="1"/>
</dbReference>
<dbReference type="GO" id="GO:0004157">
    <property type="term" value="F:dihydropyrimidinase activity"/>
    <property type="evidence" value="ECO:0007669"/>
    <property type="project" value="UniProtKB-EC"/>
</dbReference>
<accession>A0ABX2QN16</accession>
<dbReference type="InterPro" id="IPR050378">
    <property type="entry name" value="Metallo-dep_Hydrolases_sf"/>
</dbReference>
<comment type="cofactor">
    <cofactor evidence="1">
        <name>Zn(2+)</name>
        <dbReference type="ChEBI" id="CHEBI:29105"/>
    </cofactor>
</comment>
<proteinExistence type="inferred from homology"/>
<name>A0ABX2QN16_9HYPH</name>
<dbReference type="SUPFAM" id="SSF51556">
    <property type="entry name" value="Metallo-dependent hydrolases"/>
    <property type="match status" value="1"/>
</dbReference>
<evidence type="ECO:0000256" key="1">
    <source>
        <dbReference type="ARBA" id="ARBA00001947"/>
    </source>
</evidence>
<feature type="domain" description="Amidohydrolase-related" evidence="5">
    <location>
        <begin position="51"/>
        <end position="447"/>
    </location>
</feature>
<dbReference type="EMBL" id="JABXYK010000030">
    <property type="protein sequence ID" value="NVP58618.1"/>
    <property type="molecule type" value="Genomic_DNA"/>
</dbReference>
<organism evidence="6 7">
    <name type="scientific">Mycoplana rhizolycopersici</name>
    <dbReference type="NCBI Taxonomy" id="2746702"/>
    <lineage>
        <taxon>Bacteria</taxon>
        <taxon>Pseudomonadati</taxon>
        <taxon>Pseudomonadota</taxon>
        <taxon>Alphaproteobacteria</taxon>
        <taxon>Hyphomicrobiales</taxon>
        <taxon>Rhizobiaceae</taxon>
        <taxon>Mycoplana</taxon>
    </lineage>
</organism>
<keyword evidence="7" id="KW-1185">Reference proteome</keyword>
<evidence type="ECO:0000256" key="4">
    <source>
        <dbReference type="ARBA" id="ARBA00022801"/>
    </source>
</evidence>
<dbReference type="NCBIfam" id="NF009941">
    <property type="entry name" value="PRK13404.1"/>
    <property type="match status" value="1"/>
</dbReference>
<reference evidence="6 7" key="1">
    <citation type="submission" date="2020-06" db="EMBL/GenBank/DDBJ databases">
        <title>Rhizobium sp.nov. isolated from the tomato plant.</title>
        <authorList>
            <person name="Thin K.K."/>
            <person name="Zhang X."/>
            <person name="He S."/>
        </authorList>
    </citation>
    <scope>NUCLEOTIDE SEQUENCE [LARGE SCALE GENOMIC DNA]</scope>
    <source>
        <strain evidence="6 7">DBTS2</strain>
    </source>
</reference>
<dbReference type="Gene3D" id="2.30.40.10">
    <property type="entry name" value="Urease, subunit C, domain 1"/>
    <property type="match status" value="1"/>
</dbReference>
<dbReference type="NCBIfam" id="TIGR02033">
    <property type="entry name" value="D-hydantoinase"/>
    <property type="match status" value="1"/>
</dbReference>
<evidence type="ECO:0000259" key="5">
    <source>
        <dbReference type="Pfam" id="PF01979"/>
    </source>
</evidence>
<sequence>MMAFDTIVKGGMIVTAADRYIADIGIKDGRITALAAELSGADELIDASGLLVLPGGIDSHVHLSQPSSDASVMADDFESGTRSAAAGGTTTVLAFALQKKGQSLREAVAEYHAQADGKCHVDVSFHLIISDPTPQVLGQELPALIEAGYSSFKVFMTYDDLVLNDRQLLEVFAVAGAHGATVMVHAEGYDAIRFLSEKLEREGHVAPYYHALSRPEIVEREATHRAISHAEITGIPIVIVHVSGREALEQIRWARARGLKVSAETCPQYITLTADDLRDLNMGFEGAKYVCSPPPRDAESQAAIWQGLVDGTLELFSSDHCPFFFQDEDGRGKDTPKARTSFRWVPNGIPGVETRLAILFSEGVSKGRISLEKFVALTATNHARTYGLYPRKGTIAVGSDADLVLWDPNRKETIRQETLHHGSDYTPWEGFEVTGWPIATMLRGSVVMENGQVLNRPGNGHYLTRYTSSAQATANVDWSKALSADTNQSSITG</sequence>
<keyword evidence="4 6" id="KW-0378">Hydrolase</keyword>
<dbReference type="Pfam" id="PF01979">
    <property type="entry name" value="Amidohydro_1"/>
    <property type="match status" value="1"/>
</dbReference>